<evidence type="ECO:0000256" key="8">
    <source>
        <dbReference type="ARBA" id="ARBA00022840"/>
    </source>
</evidence>
<keyword evidence="9" id="KW-0289">Folate biosynthesis</keyword>
<evidence type="ECO:0000256" key="10">
    <source>
        <dbReference type="ARBA" id="ARBA00029409"/>
    </source>
</evidence>
<keyword evidence="5 14" id="KW-0808">Transferase</keyword>
<dbReference type="Pfam" id="PF01288">
    <property type="entry name" value="HPPK"/>
    <property type="match status" value="1"/>
</dbReference>
<dbReference type="CDD" id="cd00483">
    <property type="entry name" value="HPPK"/>
    <property type="match status" value="1"/>
</dbReference>
<dbReference type="PANTHER" id="PTHR43071">
    <property type="entry name" value="2-AMINO-4-HYDROXY-6-HYDROXYMETHYLDIHYDROPTERIDINE PYROPHOSPHOKINASE"/>
    <property type="match status" value="1"/>
</dbReference>
<evidence type="ECO:0000313" key="14">
    <source>
        <dbReference type="EMBL" id="VVM05908.1"/>
    </source>
</evidence>
<dbReference type="NCBIfam" id="TIGR01498">
    <property type="entry name" value="folK"/>
    <property type="match status" value="1"/>
</dbReference>
<keyword evidence="7 14" id="KW-0418">Kinase</keyword>
<name>A0A5E6M9M4_9BACT</name>
<evidence type="ECO:0000256" key="2">
    <source>
        <dbReference type="ARBA" id="ARBA00005810"/>
    </source>
</evidence>
<evidence type="ECO:0000259" key="13">
    <source>
        <dbReference type="Pfam" id="PF01288"/>
    </source>
</evidence>
<evidence type="ECO:0000256" key="9">
    <source>
        <dbReference type="ARBA" id="ARBA00022909"/>
    </source>
</evidence>
<evidence type="ECO:0000256" key="3">
    <source>
        <dbReference type="ARBA" id="ARBA00013253"/>
    </source>
</evidence>
<comment type="similarity">
    <text evidence="2">Belongs to the HPPK family.</text>
</comment>
<evidence type="ECO:0000256" key="6">
    <source>
        <dbReference type="ARBA" id="ARBA00022741"/>
    </source>
</evidence>
<dbReference type="InterPro" id="IPR000550">
    <property type="entry name" value="Hppk"/>
</dbReference>
<evidence type="ECO:0000256" key="11">
    <source>
        <dbReference type="ARBA" id="ARBA00029766"/>
    </source>
</evidence>
<feature type="domain" description="7,8-dihydro-6-hydroxymethylpterin-pyrophosphokinase" evidence="13">
    <location>
        <begin position="8"/>
        <end position="139"/>
    </location>
</feature>
<evidence type="ECO:0000256" key="4">
    <source>
        <dbReference type="ARBA" id="ARBA00016218"/>
    </source>
</evidence>
<gene>
    <name evidence="14" type="primary">folK</name>
    <name evidence="14" type="ORF">MAMT_00866</name>
</gene>
<dbReference type="PANTHER" id="PTHR43071:SF1">
    <property type="entry name" value="2-AMINO-4-HYDROXY-6-HYDROXYMETHYLDIHYDROPTERIDINE PYROPHOSPHOKINASE"/>
    <property type="match status" value="1"/>
</dbReference>
<dbReference type="GO" id="GO:0003848">
    <property type="term" value="F:2-amino-4-hydroxy-6-hydroxymethyldihydropteridine diphosphokinase activity"/>
    <property type="evidence" value="ECO:0007669"/>
    <property type="project" value="UniProtKB-EC"/>
</dbReference>
<dbReference type="EC" id="2.7.6.3" evidence="3"/>
<accession>A0A5E6M9M4</accession>
<protein>
    <recommendedName>
        <fullName evidence="4">2-amino-4-hydroxy-6-hydroxymethyldihydropteridine pyrophosphokinase</fullName>
        <ecNumber evidence="3">2.7.6.3</ecNumber>
    </recommendedName>
    <alternativeName>
        <fullName evidence="11">6-hydroxymethyl-7,8-dihydropterin pyrophosphokinase</fullName>
    </alternativeName>
    <alternativeName>
        <fullName evidence="12">7,8-dihydro-6-hydroxymethylpterin-pyrophosphokinase</fullName>
    </alternativeName>
</protein>
<keyword evidence="6" id="KW-0547">Nucleotide-binding</keyword>
<evidence type="ECO:0000256" key="7">
    <source>
        <dbReference type="ARBA" id="ARBA00022777"/>
    </source>
</evidence>
<evidence type="ECO:0000256" key="12">
    <source>
        <dbReference type="ARBA" id="ARBA00033413"/>
    </source>
</evidence>
<keyword evidence="8" id="KW-0067">ATP-binding</keyword>
<reference evidence="14 15" key="1">
    <citation type="submission" date="2019-09" db="EMBL/GenBank/DDBJ databases">
        <authorList>
            <person name="Cremers G."/>
        </authorList>
    </citation>
    <scope>NUCLEOTIDE SEQUENCE [LARGE SCALE GENOMIC DNA]</scope>
    <source>
        <strain evidence="14">4A</strain>
    </source>
</reference>
<dbReference type="GO" id="GO:0005524">
    <property type="term" value="F:ATP binding"/>
    <property type="evidence" value="ECO:0007669"/>
    <property type="project" value="UniProtKB-KW"/>
</dbReference>
<dbReference type="OrthoDB" id="9808041at2"/>
<keyword evidence="15" id="KW-1185">Reference proteome</keyword>
<dbReference type="AlphaFoldDB" id="A0A5E6M9M4"/>
<organism evidence="14 15">
    <name type="scientific">Methylacidimicrobium tartarophylax</name>
    <dbReference type="NCBI Taxonomy" id="1041768"/>
    <lineage>
        <taxon>Bacteria</taxon>
        <taxon>Pseudomonadati</taxon>
        <taxon>Verrucomicrobiota</taxon>
        <taxon>Methylacidimicrobium</taxon>
    </lineage>
</organism>
<proteinExistence type="inferred from homology"/>
<dbReference type="GO" id="GO:0016301">
    <property type="term" value="F:kinase activity"/>
    <property type="evidence" value="ECO:0007669"/>
    <property type="project" value="UniProtKB-KW"/>
</dbReference>
<evidence type="ECO:0000313" key="15">
    <source>
        <dbReference type="Proteomes" id="UP000334923"/>
    </source>
</evidence>
<evidence type="ECO:0000256" key="1">
    <source>
        <dbReference type="ARBA" id="ARBA00005051"/>
    </source>
</evidence>
<dbReference type="GO" id="GO:0046656">
    <property type="term" value="P:folic acid biosynthetic process"/>
    <property type="evidence" value="ECO:0007669"/>
    <property type="project" value="UniProtKB-KW"/>
</dbReference>
<sequence>MIAMRAGIALGSNLGEREARMEEAFSFLRNLSKSGRFLRSSLWKSEPVDCPPDSGEFLNAVAEIDWDGSPEDLLASLLAFERRAGRLPAEKRQRNSPRPIDLDLLYCGDLVRHSPELTLPHPRLISRGFVLGPLAEINPHLRLSGFSRTVKELYDRLIQDHS</sequence>
<evidence type="ECO:0000256" key="5">
    <source>
        <dbReference type="ARBA" id="ARBA00022679"/>
    </source>
</evidence>
<dbReference type="Proteomes" id="UP000334923">
    <property type="component" value="Unassembled WGS sequence"/>
</dbReference>
<comment type="pathway">
    <text evidence="1">Cofactor biosynthesis; tetrahydrofolate biosynthesis; 2-amino-4-hydroxy-6-hydroxymethyl-7,8-dihydropteridine diphosphate from 7,8-dihydroneopterin triphosphate: step 4/4.</text>
</comment>
<dbReference type="Gene3D" id="3.30.70.560">
    <property type="entry name" value="7,8-Dihydro-6-hydroxymethylpterin-pyrophosphokinase HPPK"/>
    <property type="match status" value="1"/>
</dbReference>
<comment type="function">
    <text evidence="10">Catalyzes the transfer of pyrophosphate from adenosine triphosphate (ATP) to 6-hydroxymethyl-7,8-dihydropterin, an enzymatic step in folate biosynthesis pathway.</text>
</comment>
<dbReference type="GO" id="GO:0046654">
    <property type="term" value="P:tetrahydrofolate biosynthetic process"/>
    <property type="evidence" value="ECO:0007669"/>
    <property type="project" value="UniProtKB-UniPathway"/>
</dbReference>
<dbReference type="UniPathway" id="UPA00077">
    <property type="reaction ID" value="UER00155"/>
</dbReference>
<dbReference type="EMBL" id="CABFVA020000034">
    <property type="protein sequence ID" value="VVM05908.1"/>
    <property type="molecule type" value="Genomic_DNA"/>
</dbReference>
<dbReference type="SUPFAM" id="SSF55083">
    <property type="entry name" value="6-hydroxymethyl-7,8-dihydropterin pyrophosphokinase, HPPK"/>
    <property type="match status" value="1"/>
</dbReference>
<dbReference type="InterPro" id="IPR035907">
    <property type="entry name" value="Hppk_sf"/>
</dbReference>